<evidence type="ECO:0000313" key="3">
    <source>
        <dbReference type="Proteomes" id="UP000683559"/>
    </source>
</evidence>
<keyword evidence="3" id="KW-1185">Reference proteome</keyword>
<dbReference type="CDD" id="cd00093">
    <property type="entry name" value="HTH_XRE"/>
    <property type="match status" value="1"/>
</dbReference>
<dbReference type="InterPro" id="IPR001387">
    <property type="entry name" value="Cro/C1-type_HTH"/>
</dbReference>
<accession>A0ABX8LKY5</accession>
<proteinExistence type="predicted"/>
<dbReference type="PROSITE" id="PS50943">
    <property type="entry name" value="HTH_CROC1"/>
    <property type="match status" value="1"/>
</dbReference>
<organism evidence="2 3">
    <name type="scientific">Geomonas subterranea</name>
    <dbReference type="NCBI Taxonomy" id="2847989"/>
    <lineage>
        <taxon>Bacteria</taxon>
        <taxon>Pseudomonadati</taxon>
        <taxon>Thermodesulfobacteriota</taxon>
        <taxon>Desulfuromonadia</taxon>
        <taxon>Geobacterales</taxon>
        <taxon>Geobacteraceae</taxon>
        <taxon>Geomonas</taxon>
    </lineage>
</organism>
<dbReference type="Proteomes" id="UP000683559">
    <property type="component" value="Chromosome"/>
</dbReference>
<sequence length="265" mass="30313">MEFGRKLRFLRLMQGMSQKDLACLVGTTPPYLARYEASVNHPKRDVTLMLSRSLRVSVEWLDFSTGAPFLLRVWAPFGEGDSKKHRAAVIREAEALFPEFLSSTNILHVVRYTGGNSDVHYLIAFQAIDSREKPAHDISVVIIFVKDELDEIISNCFDSSGIKLYEWDNNSVNVDPDIDSADVFEFYIENLSIKLPTVDAKKYISDYIRSESFEEEKLSWLIPINIYVRSNTELSQKKAEKLLYQAIENFNLNSSSGVKLEVQKK</sequence>
<reference evidence="2 3" key="1">
    <citation type="submission" date="2021-06" db="EMBL/GenBank/DDBJ databases">
        <title>Gemonas diversity in paddy soil.</title>
        <authorList>
            <person name="Liu G."/>
        </authorList>
    </citation>
    <scope>NUCLEOTIDE SEQUENCE [LARGE SCALE GENOMIC DNA]</scope>
    <source>
        <strain evidence="2 3">RG2</strain>
    </source>
</reference>
<dbReference type="Pfam" id="PF01381">
    <property type="entry name" value="HTH_3"/>
    <property type="match status" value="1"/>
</dbReference>
<dbReference type="RefSeq" id="WP_217289224.1">
    <property type="nucleotide sequence ID" value="NZ_CP077683.1"/>
</dbReference>
<name>A0ABX8LKY5_9BACT</name>
<protein>
    <submittedName>
        <fullName evidence="2">Helix-turn-helix domain-containing protein</fullName>
    </submittedName>
</protein>
<evidence type="ECO:0000259" key="1">
    <source>
        <dbReference type="PROSITE" id="PS50943"/>
    </source>
</evidence>
<evidence type="ECO:0000313" key="2">
    <source>
        <dbReference type="EMBL" id="QXE92676.1"/>
    </source>
</evidence>
<feature type="domain" description="HTH cro/C1-type" evidence="1">
    <location>
        <begin position="7"/>
        <end position="61"/>
    </location>
</feature>
<dbReference type="SMART" id="SM00530">
    <property type="entry name" value="HTH_XRE"/>
    <property type="match status" value="1"/>
</dbReference>
<dbReference type="EMBL" id="CP077683">
    <property type="protein sequence ID" value="QXE92676.1"/>
    <property type="molecule type" value="Genomic_DNA"/>
</dbReference>
<gene>
    <name evidence="2" type="ORF">KP001_09210</name>
</gene>